<organism evidence="3 4">
    <name type="scientific">Oncorhynchus tshawytscha</name>
    <name type="common">Chinook salmon</name>
    <name type="synonym">Salmo tshawytscha</name>
    <dbReference type="NCBI Taxonomy" id="74940"/>
    <lineage>
        <taxon>Eukaryota</taxon>
        <taxon>Metazoa</taxon>
        <taxon>Chordata</taxon>
        <taxon>Craniata</taxon>
        <taxon>Vertebrata</taxon>
        <taxon>Euteleostomi</taxon>
        <taxon>Actinopterygii</taxon>
        <taxon>Neopterygii</taxon>
        <taxon>Teleostei</taxon>
        <taxon>Protacanthopterygii</taxon>
        <taxon>Salmoniformes</taxon>
        <taxon>Salmonidae</taxon>
        <taxon>Salmoninae</taxon>
        <taxon>Oncorhynchus</taxon>
    </lineage>
</organism>
<reference evidence="3" key="2">
    <citation type="submission" date="2025-09" db="UniProtKB">
        <authorList>
            <consortium name="Ensembl"/>
        </authorList>
    </citation>
    <scope>IDENTIFICATION</scope>
</reference>
<dbReference type="GeneTree" id="ENSGT00520000059318"/>
<gene>
    <name evidence="3" type="primary">LOC112257754</name>
</gene>
<evidence type="ECO:0000256" key="1">
    <source>
        <dbReference type="SAM" id="MobiDB-lite"/>
    </source>
</evidence>
<evidence type="ECO:0000256" key="2">
    <source>
        <dbReference type="SAM" id="SignalP"/>
    </source>
</evidence>
<dbReference type="Proteomes" id="UP000694402">
    <property type="component" value="Unassembled WGS sequence"/>
</dbReference>
<feature type="compositionally biased region" description="Polar residues" evidence="1">
    <location>
        <begin position="226"/>
        <end position="237"/>
    </location>
</feature>
<dbReference type="Ensembl" id="ENSOTST00005065588.2">
    <property type="protein sequence ID" value="ENSOTSP00005060263.1"/>
    <property type="gene ID" value="ENSOTSG00005028979.2"/>
</dbReference>
<feature type="signal peptide" evidence="2">
    <location>
        <begin position="1"/>
        <end position="20"/>
    </location>
</feature>
<feature type="compositionally biased region" description="Basic and acidic residues" evidence="1">
    <location>
        <begin position="250"/>
        <end position="266"/>
    </location>
</feature>
<reference evidence="3" key="1">
    <citation type="submission" date="2025-08" db="UniProtKB">
        <authorList>
            <consortium name="Ensembl"/>
        </authorList>
    </citation>
    <scope>IDENTIFICATION</scope>
</reference>
<feature type="compositionally biased region" description="Polar residues" evidence="1">
    <location>
        <begin position="124"/>
        <end position="149"/>
    </location>
</feature>
<dbReference type="RefSeq" id="XP_024287344.1">
    <property type="nucleotide sequence ID" value="XM_024431576.2"/>
</dbReference>
<proteinExistence type="predicted"/>
<name>A0A8C8H6I9_ONCTS</name>
<accession>A0A8C8H6I9</accession>
<sequence length="316" mass="35573">MKGYILLGLIFLLSYWTIIGQCTTPDLTLCVGIKDFEVCRTHLPPKCSDKSKCYCKDNKAFCRCNNYINTWYIGENCDFEWTILTFALVATLPGLALAAIVGVTVQCVHYSRKPAEKQKDRTEGYTNNAMSPTTYDRNNQDDMFTNTVFASDMPNRPKPSSIQPTQERFPMANLPNSPYSPQPNGMRPTLDRSSLTNLTSQPYSPSPNSIRPSLDRSSLAYPPSQPYNYATGMTQPLGNPYPKSPSPRNPYEDRAPPPDRYDDQHMRPTQPPPGYNGMMREGMSGYPVPSSPAPLYSAPEYNPRSQFPRAQMGRLY</sequence>
<feature type="compositionally biased region" description="Polar residues" evidence="1">
    <location>
        <begin position="174"/>
        <end position="183"/>
    </location>
</feature>
<dbReference type="AlphaFoldDB" id="A0A8C8H6I9"/>
<keyword evidence="2" id="KW-0732">Signal</keyword>
<dbReference type="GeneID" id="112257754"/>
<dbReference type="KEGG" id="otw:112257754"/>
<protein>
    <submittedName>
        <fullName evidence="3">Uncharacterized protein</fullName>
    </submittedName>
</protein>
<feature type="chain" id="PRO_5034496130" evidence="2">
    <location>
        <begin position="21"/>
        <end position="316"/>
    </location>
</feature>
<feature type="compositionally biased region" description="Polar residues" evidence="1">
    <location>
        <begin position="191"/>
        <end position="211"/>
    </location>
</feature>
<evidence type="ECO:0000313" key="4">
    <source>
        <dbReference type="Proteomes" id="UP000694402"/>
    </source>
</evidence>
<evidence type="ECO:0000313" key="3">
    <source>
        <dbReference type="Ensembl" id="ENSOTSP00005060263.1"/>
    </source>
</evidence>
<keyword evidence="4" id="KW-1185">Reference proteome</keyword>
<feature type="region of interest" description="Disordered" evidence="1">
    <location>
        <begin position="118"/>
        <end position="316"/>
    </location>
</feature>